<dbReference type="EC" id="2.1.1.72" evidence="1"/>
<sequence>MKNFFKYMNQENLTKSLSEYYNLNTKNHEETNFLDEILGKFYLLKEKLNNQKNDNDFYLKFDYLGNIYEDTLVHEEKKKLGEFFTPTLVVNYILDAVGYINQKEIETKKIIDISCGSGSFLIEAVRRLIKKHLTIYKRQKISELTTKEAKNIIVNVKKNIFGIDINRVACILCQINIQLILYEIFTHIKSSDESYQLPLFNIKNCNTLLLDNSEKYNYVIGNPPYLFIRSIPKDSRAIIASRDFNTFNGQYDYYQFFIELGIKILESQGFLGYIVPDSLLALTNRSALRKYISEMTKIKEIYYTGPKFNDPVVSNIIIILQKEKDKRSRMKNLIRIPSPQSQDKMILQENLKKWDYKFLIHLNNTDISIIEYLNKTFLTINDINKRKVSEISLSRGVELGKSGEIVFCESCKKYFPLPKKNLTCRECNTGFKQEKKEKIISNLLPCEPTKDFQLFLYSINRYIKSPYRYIDTSKTGINYKSLENYQDRIIIRQISQNNLICATYDKNLSLNSQSFYNLKIKESSVPEFNNLYLLGIINSTLLSYYFIKSFGSYKKLFPRILIEKIKNFPVKIPSSDIELIKAKEIIRYVKISLANKDKIVINQVKIDSLVFDLYQIPNDKRDYIKDFMGPIMN</sequence>
<keyword evidence="2" id="KW-0489">Methyltransferase</keyword>
<gene>
    <name evidence="8" type="ORF">LCGC14_0914900</name>
</gene>
<dbReference type="GO" id="GO:0009007">
    <property type="term" value="F:site-specific DNA-methyltransferase (adenine-specific) activity"/>
    <property type="evidence" value="ECO:0007669"/>
    <property type="project" value="UniProtKB-EC"/>
</dbReference>
<dbReference type="EMBL" id="LAZR01003059">
    <property type="protein sequence ID" value="KKN22461.1"/>
    <property type="molecule type" value="Genomic_DNA"/>
</dbReference>
<dbReference type="PROSITE" id="PS00092">
    <property type="entry name" value="N6_MTASE"/>
    <property type="match status" value="1"/>
</dbReference>
<dbReference type="PRINTS" id="PR00507">
    <property type="entry name" value="N12N6MTFRASE"/>
</dbReference>
<dbReference type="InterPro" id="IPR029063">
    <property type="entry name" value="SAM-dependent_MTases_sf"/>
</dbReference>
<dbReference type="SUPFAM" id="SSF53335">
    <property type="entry name" value="S-adenosyl-L-methionine-dependent methyltransferases"/>
    <property type="match status" value="1"/>
</dbReference>
<organism evidence="8">
    <name type="scientific">marine sediment metagenome</name>
    <dbReference type="NCBI Taxonomy" id="412755"/>
    <lineage>
        <taxon>unclassified sequences</taxon>
        <taxon>metagenomes</taxon>
        <taxon>ecological metagenomes</taxon>
    </lineage>
</organism>
<dbReference type="InterPro" id="IPR025931">
    <property type="entry name" value="TaqI_C"/>
</dbReference>
<evidence type="ECO:0000256" key="2">
    <source>
        <dbReference type="ARBA" id="ARBA00022603"/>
    </source>
</evidence>
<evidence type="ECO:0000259" key="7">
    <source>
        <dbReference type="Pfam" id="PF12950"/>
    </source>
</evidence>
<keyword evidence="3" id="KW-0808">Transferase</keyword>
<dbReference type="PANTHER" id="PTHR33841:SF1">
    <property type="entry name" value="DNA METHYLTRANSFERASE A"/>
    <property type="match status" value="1"/>
</dbReference>
<dbReference type="InterPro" id="IPR002052">
    <property type="entry name" value="DNA_methylase_N6_adenine_CS"/>
</dbReference>
<dbReference type="GO" id="GO:0009307">
    <property type="term" value="P:DNA restriction-modification system"/>
    <property type="evidence" value="ECO:0007669"/>
    <property type="project" value="UniProtKB-KW"/>
</dbReference>
<feature type="domain" description="TaqI-like C-terminal specificity" evidence="7">
    <location>
        <begin position="459"/>
        <end position="570"/>
    </location>
</feature>
<dbReference type="Gene3D" id="3.40.50.150">
    <property type="entry name" value="Vaccinia Virus protein VP39"/>
    <property type="match status" value="1"/>
</dbReference>
<evidence type="ECO:0000313" key="8">
    <source>
        <dbReference type="EMBL" id="KKN22461.1"/>
    </source>
</evidence>
<name>A0A0F9RBB5_9ZZZZ</name>
<proteinExistence type="predicted"/>
<feature type="domain" description="DNA methylase adenine-specific" evidence="6">
    <location>
        <begin position="62"/>
        <end position="351"/>
    </location>
</feature>
<dbReference type="GO" id="GO:0032259">
    <property type="term" value="P:methylation"/>
    <property type="evidence" value="ECO:0007669"/>
    <property type="project" value="UniProtKB-KW"/>
</dbReference>
<evidence type="ECO:0000259" key="6">
    <source>
        <dbReference type="Pfam" id="PF02384"/>
    </source>
</evidence>
<comment type="caution">
    <text evidence="8">The sequence shown here is derived from an EMBL/GenBank/DDBJ whole genome shotgun (WGS) entry which is preliminary data.</text>
</comment>
<dbReference type="AlphaFoldDB" id="A0A0F9RBB5"/>
<comment type="catalytic activity">
    <reaction evidence="5">
        <text>a 2'-deoxyadenosine in DNA + S-adenosyl-L-methionine = an N(6)-methyl-2'-deoxyadenosine in DNA + S-adenosyl-L-homocysteine + H(+)</text>
        <dbReference type="Rhea" id="RHEA:15197"/>
        <dbReference type="Rhea" id="RHEA-COMP:12418"/>
        <dbReference type="Rhea" id="RHEA-COMP:12419"/>
        <dbReference type="ChEBI" id="CHEBI:15378"/>
        <dbReference type="ChEBI" id="CHEBI:57856"/>
        <dbReference type="ChEBI" id="CHEBI:59789"/>
        <dbReference type="ChEBI" id="CHEBI:90615"/>
        <dbReference type="ChEBI" id="CHEBI:90616"/>
        <dbReference type="EC" id="2.1.1.72"/>
    </reaction>
</comment>
<evidence type="ECO:0000256" key="5">
    <source>
        <dbReference type="ARBA" id="ARBA00047942"/>
    </source>
</evidence>
<reference evidence="8" key="1">
    <citation type="journal article" date="2015" name="Nature">
        <title>Complex archaea that bridge the gap between prokaryotes and eukaryotes.</title>
        <authorList>
            <person name="Spang A."/>
            <person name="Saw J.H."/>
            <person name="Jorgensen S.L."/>
            <person name="Zaremba-Niedzwiedzka K."/>
            <person name="Martijn J."/>
            <person name="Lind A.E."/>
            <person name="van Eijk R."/>
            <person name="Schleper C."/>
            <person name="Guy L."/>
            <person name="Ettema T.J."/>
        </authorList>
    </citation>
    <scope>NUCLEOTIDE SEQUENCE</scope>
</reference>
<evidence type="ECO:0000256" key="4">
    <source>
        <dbReference type="ARBA" id="ARBA00022747"/>
    </source>
</evidence>
<evidence type="ECO:0000256" key="1">
    <source>
        <dbReference type="ARBA" id="ARBA00011900"/>
    </source>
</evidence>
<dbReference type="InterPro" id="IPR003356">
    <property type="entry name" value="DNA_methylase_A-5"/>
</dbReference>
<dbReference type="InterPro" id="IPR050953">
    <property type="entry name" value="N4_N6_ade-DNA_methylase"/>
</dbReference>
<dbReference type="PANTHER" id="PTHR33841">
    <property type="entry name" value="DNA METHYLTRANSFERASE YEEA-RELATED"/>
    <property type="match status" value="1"/>
</dbReference>
<dbReference type="GO" id="GO:0008170">
    <property type="term" value="F:N-methyltransferase activity"/>
    <property type="evidence" value="ECO:0007669"/>
    <property type="project" value="InterPro"/>
</dbReference>
<dbReference type="GO" id="GO:0003677">
    <property type="term" value="F:DNA binding"/>
    <property type="evidence" value="ECO:0007669"/>
    <property type="project" value="InterPro"/>
</dbReference>
<dbReference type="Pfam" id="PF12950">
    <property type="entry name" value="TaqI_C"/>
    <property type="match status" value="1"/>
</dbReference>
<dbReference type="Pfam" id="PF02384">
    <property type="entry name" value="N6_Mtase"/>
    <property type="match status" value="1"/>
</dbReference>
<evidence type="ECO:0000256" key="3">
    <source>
        <dbReference type="ARBA" id="ARBA00022679"/>
    </source>
</evidence>
<protein>
    <recommendedName>
        <fullName evidence="1">site-specific DNA-methyltransferase (adenine-specific)</fullName>
        <ecNumber evidence="1">2.1.1.72</ecNumber>
    </recommendedName>
</protein>
<accession>A0A0F9RBB5</accession>
<keyword evidence="4" id="KW-0680">Restriction system</keyword>